<sequence>MHLNIPKPIGGLVNILLRAKEYFLAAASLVMAAVFFCVVILRYLFDADLFAYEEWVLMIAFWVYFLGGAMGSYENTHVKADFLLSLIDNLRTKWIVINITLFVEVLIGCVLTYWGWLMLMEEVNYYPDWQTTTGLGLPFAIPKLGIFLGFVLMTFYTALHLYSGLRDGPTEEWEADEAPPHL</sequence>
<gene>
    <name evidence="11" type="ORF">DV711_03120</name>
</gene>
<dbReference type="GO" id="GO:0022857">
    <property type="term" value="F:transmembrane transporter activity"/>
    <property type="evidence" value="ECO:0007669"/>
    <property type="project" value="UniProtKB-UniRule"/>
</dbReference>
<evidence type="ECO:0000313" key="12">
    <source>
        <dbReference type="Proteomes" id="UP000253769"/>
    </source>
</evidence>
<organism evidence="11 12">
    <name type="scientific">Motiliproteus coralliicola</name>
    <dbReference type="NCBI Taxonomy" id="2283196"/>
    <lineage>
        <taxon>Bacteria</taxon>
        <taxon>Pseudomonadati</taxon>
        <taxon>Pseudomonadota</taxon>
        <taxon>Gammaproteobacteria</taxon>
        <taxon>Oceanospirillales</taxon>
        <taxon>Oceanospirillaceae</taxon>
        <taxon>Motiliproteus</taxon>
    </lineage>
</organism>
<comment type="caution">
    <text evidence="11">The sequence shown here is derived from an EMBL/GenBank/DDBJ whole genome shotgun (WGS) entry which is preliminary data.</text>
</comment>
<dbReference type="GO" id="GO:0005886">
    <property type="term" value="C:plasma membrane"/>
    <property type="evidence" value="ECO:0007669"/>
    <property type="project" value="UniProtKB-SubCell"/>
</dbReference>
<proteinExistence type="inferred from homology"/>
<dbReference type="InterPro" id="IPR007387">
    <property type="entry name" value="TRAP_DctQ"/>
</dbReference>
<feature type="domain" description="Tripartite ATP-independent periplasmic transporters DctQ component" evidence="10">
    <location>
        <begin position="31"/>
        <end position="166"/>
    </location>
</feature>
<evidence type="ECO:0000256" key="1">
    <source>
        <dbReference type="ARBA" id="ARBA00004429"/>
    </source>
</evidence>
<comment type="similarity">
    <text evidence="8 9">Belongs to the TRAP transporter small permease family.</text>
</comment>
<comment type="subcellular location">
    <subcellularLocation>
        <location evidence="1 9">Cell inner membrane</location>
        <topology evidence="1 9">Multi-pass membrane protein</topology>
    </subcellularLocation>
</comment>
<feature type="transmembrane region" description="Helical" evidence="9">
    <location>
        <begin position="136"/>
        <end position="159"/>
    </location>
</feature>
<dbReference type="Pfam" id="PF04290">
    <property type="entry name" value="DctQ"/>
    <property type="match status" value="1"/>
</dbReference>
<dbReference type="EMBL" id="QQOH01000001">
    <property type="protein sequence ID" value="RDE24595.1"/>
    <property type="molecule type" value="Genomic_DNA"/>
</dbReference>
<keyword evidence="2 9" id="KW-0813">Transport</keyword>
<evidence type="ECO:0000259" key="10">
    <source>
        <dbReference type="Pfam" id="PF04290"/>
    </source>
</evidence>
<evidence type="ECO:0000256" key="3">
    <source>
        <dbReference type="ARBA" id="ARBA00022475"/>
    </source>
</evidence>
<keyword evidence="3" id="KW-1003">Cell membrane</keyword>
<dbReference type="OrthoDB" id="7837824at2"/>
<name>A0A369WYL4_9GAMM</name>
<evidence type="ECO:0000256" key="5">
    <source>
        <dbReference type="ARBA" id="ARBA00022692"/>
    </source>
</evidence>
<evidence type="ECO:0000256" key="8">
    <source>
        <dbReference type="ARBA" id="ARBA00038436"/>
    </source>
</evidence>
<dbReference type="RefSeq" id="WP_114694182.1">
    <property type="nucleotide sequence ID" value="NZ_QQOH01000001.1"/>
</dbReference>
<evidence type="ECO:0000256" key="9">
    <source>
        <dbReference type="RuleBase" id="RU369079"/>
    </source>
</evidence>
<protein>
    <recommendedName>
        <fullName evidence="9">TRAP transporter small permease protein</fullName>
    </recommendedName>
</protein>
<keyword evidence="6 9" id="KW-1133">Transmembrane helix</keyword>
<comment type="function">
    <text evidence="9">Part of the tripartite ATP-independent periplasmic (TRAP) transport system.</text>
</comment>
<dbReference type="PANTHER" id="PTHR35011">
    <property type="entry name" value="2,3-DIKETO-L-GULONATE TRAP TRANSPORTER SMALL PERMEASE PROTEIN YIAM"/>
    <property type="match status" value="1"/>
</dbReference>
<keyword evidence="4 9" id="KW-0997">Cell inner membrane</keyword>
<feature type="transmembrane region" description="Helical" evidence="9">
    <location>
        <begin position="55"/>
        <end position="73"/>
    </location>
</feature>
<feature type="transmembrane region" description="Helical" evidence="9">
    <location>
        <begin position="94"/>
        <end position="116"/>
    </location>
</feature>
<comment type="subunit">
    <text evidence="9">The complex comprises the extracytoplasmic solute receptor protein and the two transmembrane proteins.</text>
</comment>
<reference evidence="11 12" key="1">
    <citation type="submission" date="2018-07" db="EMBL/GenBank/DDBJ databases">
        <title>Motiliproteus coralliicola sp. nov., a bacterium isolated from Coral.</title>
        <authorList>
            <person name="Wang G."/>
        </authorList>
    </citation>
    <scope>NUCLEOTIDE SEQUENCE [LARGE SCALE GENOMIC DNA]</scope>
    <source>
        <strain evidence="11 12">C34</strain>
    </source>
</reference>
<evidence type="ECO:0000256" key="2">
    <source>
        <dbReference type="ARBA" id="ARBA00022448"/>
    </source>
</evidence>
<dbReference type="AlphaFoldDB" id="A0A369WYL4"/>
<accession>A0A369WYL4</accession>
<keyword evidence="12" id="KW-1185">Reference proteome</keyword>
<keyword evidence="7 9" id="KW-0472">Membrane</keyword>
<evidence type="ECO:0000313" key="11">
    <source>
        <dbReference type="EMBL" id="RDE24595.1"/>
    </source>
</evidence>
<evidence type="ECO:0000256" key="6">
    <source>
        <dbReference type="ARBA" id="ARBA00022989"/>
    </source>
</evidence>
<evidence type="ECO:0000256" key="4">
    <source>
        <dbReference type="ARBA" id="ARBA00022519"/>
    </source>
</evidence>
<keyword evidence="5 9" id="KW-0812">Transmembrane</keyword>
<dbReference type="InterPro" id="IPR055348">
    <property type="entry name" value="DctQ"/>
</dbReference>
<dbReference type="Proteomes" id="UP000253769">
    <property type="component" value="Unassembled WGS sequence"/>
</dbReference>
<evidence type="ECO:0000256" key="7">
    <source>
        <dbReference type="ARBA" id="ARBA00023136"/>
    </source>
</evidence>
<feature type="transmembrane region" description="Helical" evidence="9">
    <location>
        <begin position="21"/>
        <end position="43"/>
    </location>
</feature>